<feature type="domain" description="Aspartate/ornithine carbamoyltransferase carbamoyl-P binding" evidence="4">
    <location>
        <begin position="4"/>
        <end position="134"/>
    </location>
</feature>
<dbReference type="AlphaFoldDB" id="Q8NRL4"/>
<dbReference type="GO" id="GO:0019240">
    <property type="term" value="P:citrulline biosynthetic process"/>
    <property type="evidence" value="ECO:0007669"/>
    <property type="project" value="TreeGrafter"/>
</dbReference>
<dbReference type="EMBL" id="BA000036">
    <property type="protein sequence ID" value="BAB98427.1"/>
    <property type="molecule type" value="Genomic_DNA"/>
</dbReference>
<comment type="similarity">
    <text evidence="2">Belongs to the aspartate/ornithine carbamoyltransferase superfamily.</text>
</comment>
<name>Q8NRL4_CORGL</name>
<proteinExistence type="inferred from homology"/>
<evidence type="ECO:0000313" key="5">
    <source>
        <dbReference type="EMBL" id="BAB98427.1"/>
    </source>
</evidence>
<dbReference type="PATRIC" id="fig|196627.13.peg.1013"/>
<dbReference type="SUPFAM" id="SSF53671">
    <property type="entry name" value="Aspartate/ornithine carbamoyltransferase"/>
    <property type="match status" value="1"/>
</dbReference>
<dbReference type="OrthoDB" id="9802587at2"/>
<evidence type="ECO:0000256" key="2">
    <source>
        <dbReference type="RuleBase" id="RU003634"/>
    </source>
</evidence>
<sequence>MARKHLLSLADWNRGELEALFELAEQYEAGGGPRFDGAAAMFFPPTSLRTRLSFERGATAMGLQPITFPSDSLDKDEDLVDVVGYLSQWADVVVVRHPQLTALQRLASADAAPVINAMTSENHPCEVLSDLYALSRHHDISALRYLFVGGDGNIARAWWEAAQAFGLEMRQSCPEELRVVGMPWEENLPHAIASADVVLTDGPGRHAELLEPYRVTAALLDRAPRGVRLAPCPPFIRGREVSADAIEHPAFVGYSFKRHLMPVQQAILARSINA</sequence>
<evidence type="ECO:0000256" key="1">
    <source>
        <dbReference type="ARBA" id="ARBA00022679"/>
    </source>
</evidence>
<dbReference type="STRING" id="196627.cg1174"/>
<dbReference type="InterPro" id="IPR006130">
    <property type="entry name" value="Asp/Orn_carbamoylTrfase"/>
</dbReference>
<dbReference type="EC" id="2.1.3.3" evidence="5"/>
<dbReference type="PRINTS" id="PR00100">
    <property type="entry name" value="AOTCASE"/>
</dbReference>
<dbReference type="InterPro" id="IPR006132">
    <property type="entry name" value="Asp/Orn_carbamoyltranf_P-bd"/>
</dbReference>
<evidence type="ECO:0000259" key="3">
    <source>
        <dbReference type="Pfam" id="PF00185"/>
    </source>
</evidence>
<accession>Q8NRL4</accession>
<dbReference type="Gene3D" id="3.40.50.1370">
    <property type="entry name" value="Aspartate/ornithine carbamoyltransferase"/>
    <property type="match status" value="2"/>
</dbReference>
<protein>
    <submittedName>
        <fullName evidence="5">Ornithine carbamoyltransferase</fullName>
        <ecNumber evidence="5">2.1.3.3</ecNumber>
    </submittedName>
</protein>
<dbReference type="GO" id="GO:0042450">
    <property type="term" value="P:L-arginine biosynthetic process via ornithine"/>
    <property type="evidence" value="ECO:0007669"/>
    <property type="project" value="TreeGrafter"/>
</dbReference>
<reference evidence="6" key="1">
    <citation type="journal article" date="2003" name="Appl. Microbiol. Biotechnol.">
        <title>The Corynebacterium glutamicum genome: features and impacts on biotechnological processes.</title>
        <authorList>
            <person name="Ikeda M."/>
            <person name="Nakagawa S."/>
        </authorList>
    </citation>
    <scope>NUCLEOTIDE SEQUENCE [LARGE SCALE GENOMIC DNA]</scope>
    <source>
        <strain evidence="6">ATCC 13032 / DSM 20300 / BCRC 11384 / JCM 1318 / LMG 3730 / NCIMB 10025</strain>
    </source>
</reference>
<dbReference type="Pfam" id="PF00185">
    <property type="entry name" value="OTCace"/>
    <property type="match status" value="1"/>
</dbReference>
<dbReference type="InterPro" id="IPR002292">
    <property type="entry name" value="Orn/put_carbamltrans"/>
</dbReference>
<dbReference type="PRINTS" id="PR00102">
    <property type="entry name" value="OTCASE"/>
</dbReference>
<keyword evidence="1 2" id="KW-0808">Transferase</keyword>
<evidence type="ECO:0000313" key="6">
    <source>
        <dbReference type="Proteomes" id="UP000000582"/>
    </source>
</evidence>
<dbReference type="BioCyc" id="CORYNE:G18NG-10606-MONOMER"/>
<dbReference type="HOGENOM" id="CLU_043846_3_2_11"/>
<dbReference type="InterPro" id="IPR036901">
    <property type="entry name" value="Asp/Orn_carbamoylTrfase_sf"/>
</dbReference>
<evidence type="ECO:0000259" key="4">
    <source>
        <dbReference type="Pfam" id="PF02729"/>
    </source>
</evidence>
<organism evidence="5 6">
    <name type="scientific">Corynebacterium glutamicum (strain ATCC 13032 / DSM 20300 / JCM 1318 / BCRC 11384 / CCUG 27702 / LMG 3730 / NBRC 12168 / NCIMB 10025 / NRRL B-2784 / 534)</name>
    <dbReference type="NCBI Taxonomy" id="196627"/>
    <lineage>
        <taxon>Bacteria</taxon>
        <taxon>Bacillati</taxon>
        <taxon>Actinomycetota</taxon>
        <taxon>Actinomycetes</taxon>
        <taxon>Mycobacteriales</taxon>
        <taxon>Corynebacteriaceae</taxon>
        <taxon>Corynebacterium</taxon>
    </lineage>
</organism>
<dbReference type="InterPro" id="IPR006131">
    <property type="entry name" value="Asp_carbamoyltransf_Asp/Orn-bd"/>
</dbReference>
<keyword evidence="6" id="KW-1185">Reference proteome</keyword>
<dbReference type="PANTHER" id="PTHR45753:SF3">
    <property type="entry name" value="ORNITHINE TRANSCARBAMYLASE, MITOCHONDRIAL"/>
    <property type="match status" value="1"/>
</dbReference>
<dbReference type="eggNOG" id="COG0078">
    <property type="taxonomic scope" value="Bacteria"/>
</dbReference>
<feature type="domain" description="Aspartate/ornithine carbamoyltransferase Asp/Orn-binding" evidence="3">
    <location>
        <begin position="144"/>
        <end position="269"/>
    </location>
</feature>
<dbReference type="GO" id="GO:0016597">
    <property type="term" value="F:amino acid binding"/>
    <property type="evidence" value="ECO:0007669"/>
    <property type="project" value="InterPro"/>
</dbReference>
<dbReference type="KEGG" id="cgl:Cgl1034"/>
<gene>
    <name evidence="5" type="ordered locus">Cgl1034</name>
</gene>
<dbReference type="PANTHER" id="PTHR45753">
    <property type="entry name" value="ORNITHINE CARBAMOYLTRANSFERASE, MITOCHONDRIAL"/>
    <property type="match status" value="1"/>
</dbReference>
<dbReference type="Proteomes" id="UP000000582">
    <property type="component" value="Chromosome"/>
</dbReference>
<dbReference type="Pfam" id="PF02729">
    <property type="entry name" value="OTCace_N"/>
    <property type="match status" value="1"/>
</dbReference>
<dbReference type="GO" id="GO:0004585">
    <property type="term" value="F:ornithine carbamoyltransferase activity"/>
    <property type="evidence" value="ECO:0007669"/>
    <property type="project" value="UniProtKB-EC"/>
</dbReference>